<proteinExistence type="predicted"/>
<dbReference type="Proteomes" id="UP000233769">
    <property type="component" value="Chromosome tk0001"/>
</dbReference>
<accession>A0A2N9ASC0</accession>
<dbReference type="EMBL" id="LT962688">
    <property type="protein sequence ID" value="SOR30277.1"/>
    <property type="molecule type" value="Genomic_DNA"/>
</dbReference>
<organism evidence="1 2">
    <name type="scientific">Methylorubrum extorquens</name>
    <name type="common">Methylobacterium dichloromethanicum</name>
    <name type="synonym">Methylobacterium extorquens</name>
    <dbReference type="NCBI Taxonomy" id="408"/>
    <lineage>
        <taxon>Bacteria</taxon>
        <taxon>Pseudomonadati</taxon>
        <taxon>Pseudomonadota</taxon>
        <taxon>Alphaproteobacteria</taxon>
        <taxon>Hyphomicrobiales</taxon>
        <taxon>Methylobacteriaceae</taxon>
        <taxon>Methylorubrum</taxon>
    </lineage>
</organism>
<dbReference type="AlphaFoldDB" id="A0A2N9ASC0"/>
<gene>
    <name evidence="1" type="ORF">TK0001_3675</name>
</gene>
<name>A0A2N9ASC0_METEX</name>
<evidence type="ECO:0000313" key="2">
    <source>
        <dbReference type="Proteomes" id="UP000233769"/>
    </source>
</evidence>
<evidence type="ECO:0000313" key="1">
    <source>
        <dbReference type="EMBL" id="SOR30277.1"/>
    </source>
</evidence>
<sequence length="56" mass="6268">MRLILVYRARSRVRFAVALLHLALVLGWIGEALWHASVRQMNRARALAERAGVASA</sequence>
<reference evidence="2" key="1">
    <citation type="submission" date="2017-10" db="EMBL/GenBank/DDBJ databases">
        <authorList>
            <person name="Regsiter A."/>
            <person name="William W."/>
        </authorList>
    </citation>
    <scope>NUCLEOTIDE SEQUENCE [LARGE SCALE GENOMIC DNA]</scope>
</reference>
<protein>
    <submittedName>
        <fullName evidence="1">Uncharacterized protein</fullName>
    </submittedName>
</protein>